<reference evidence="2" key="1">
    <citation type="submission" date="2021-01" db="EMBL/GenBank/DDBJ databases">
        <authorList>
            <person name="Kaushik A."/>
        </authorList>
    </citation>
    <scope>NUCLEOTIDE SEQUENCE</scope>
    <source>
        <strain evidence="2">AG4-RS23</strain>
    </source>
</reference>
<protein>
    <submittedName>
        <fullName evidence="2">Uncharacterized protein</fullName>
    </submittedName>
</protein>
<name>A0A8H3AYH6_9AGAM</name>
<proteinExistence type="predicted"/>
<evidence type="ECO:0000256" key="1">
    <source>
        <dbReference type="SAM" id="MobiDB-lite"/>
    </source>
</evidence>
<sequence length="153" mass="16426">MSAPSMSVIGGPVATSARPGARRDSVVADGTIPDNVVAINHDLSLRLTSARPGARRDSVVADGTIPDNVVAINHDLSLRLSQAPNDLREAYARDGYGGAVRFHARWAELVETVLRVHSFRLLLSSTRARALSSCDACLRLGVPVDDIWVEAMR</sequence>
<feature type="region of interest" description="Disordered" evidence="1">
    <location>
        <begin position="1"/>
        <end position="23"/>
    </location>
</feature>
<dbReference type="EMBL" id="CAJMWY010000685">
    <property type="protein sequence ID" value="CAE6443609.1"/>
    <property type="molecule type" value="Genomic_DNA"/>
</dbReference>
<comment type="caution">
    <text evidence="2">The sequence shown here is derived from an EMBL/GenBank/DDBJ whole genome shotgun (WGS) entry which is preliminary data.</text>
</comment>
<organism evidence="2 3">
    <name type="scientific">Rhizoctonia solani</name>
    <dbReference type="NCBI Taxonomy" id="456999"/>
    <lineage>
        <taxon>Eukaryota</taxon>
        <taxon>Fungi</taxon>
        <taxon>Dikarya</taxon>
        <taxon>Basidiomycota</taxon>
        <taxon>Agaricomycotina</taxon>
        <taxon>Agaricomycetes</taxon>
        <taxon>Cantharellales</taxon>
        <taxon>Ceratobasidiaceae</taxon>
        <taxon>Rhizoctonia</taxon>
    </lineage>
</organism>
<accession>A0A8H3AYH6</accession>
<evidence type="ECO:0000313" key="3">
    <source>
        <dbReference type="Proteomes" id="UP000663861"/>
    </source>
</evidence>
<dbReference type="Proteomes" id="UP000663861">
    <property type="component" value="Unassembled WGS sequence"/>
</dbReference>
<gene>
    <name evidence="2" type="ORF">RDB_LOCUS44091</name>
</gene>
<dbReference type="AlphaFoldDB" id="A0A8H3AYH6"/>
<evidence type="ECO:0000313" key="2">
    <source>
        <dbReference type="EMBL" id="CAE6443609.1"/>
    </source>
</evidence>